<dbReference type="Proteomes" id="UP000559027">
    <property type="component" value="Unassembled WGS sequence"/>
</dbReference>
<keyword evidence="2" id="KW-0472">Membrane</keyword>
<proteinExistence type="predicted"/>
<keyword evidence="2" id="KW-1133">Transmembrane helix</keyword>
<dbReference type="PANTHER" id="PTHR37544">
    <property type="entry name" value="SPRAY-RELATED"/>
    <property type="match status" value="1"/>
</dbReference>
<name>A0A8H5CZ35_9AGAR</name>
<feature type="transmembrane region" description="Helical" evidence="2">
    <location>
        <begin position="515"/>
        <end position="536"/>
    </location>
</feature>
<gene>
    <name evidence="3" type="ORF">D9756_009315</name>
</gene>
<evidence type="ECO:0000313" key="3">
    <source>
        <dbReference type="EMBL" id="KAF5349207.1"/>
    </source>
</evidence>
<evidence type="ECO:0000256" key="2">
    <source>
        <dbReference type="SAM" id="Phobius"/>
    </source>
</evidence>
<dbReference type="OrthoDB" id="3248909at2759"/>
<evidence type="ECO:0000256" key="1">
    <source>
        <dbReference type="SAM" id="MobiDB-lite"/>
    </source>
</evidence>
<feature type="compositionally biased region" description="Polar residues" evidence="1">
    <location>
        <begin position="11"/>
        <end position="27"/>
    </location>
</feature>
<reference evidence="3 4" key="1">
    <citation type="journal article" date="2020" name="ISME J.">
        <title>Uncovering the hidden diversity of litter-decomposition mechanisms in mushroom-forming fungi.</title>
        <authorList>
            <person name="Floudas D."/>
            <person name="Bentzer J."/>
            <person name="Ahren D."/>
            <person name="Johansson T."/>
            <person name="Persson P."/>
            <person name="Tunlid A."/>
        </authorList>
    </citation>
    <scope>NUCLEOTIDE SEQUENCE [LARGE SCALE GENOMIC DNA]</scope>
    <source>
        <strain evidence="3 4">CBS 146.42</strain>
    </source>
</reference>
<feature type="region of interest" description="Disordered" evidence="1">
    <location>
        <begin position="668"/>
        <end position="693"/>
    </location>
</feature>
<organism evidence="3 4">
    <name type="scientific">Leucocoprinus leucothites</name>
    <dbReference type="NCBI Taxonomy" id="201217"/>
    <lineage>
        <taxon>Eukaryota</taxon>
        <taxon>Fungi</taxon>
        <taxon>Dikarya</taxon>
        <taxon>Basidiomycota</taxon>
        <taxon>Agaricomycotina</taxon>
        <taxon>Agaricomycetes</taxon>
        <taxon>Agaricomycetidae</taxon>
        <taxon>Agaricales</taxon>
        <taxon>Agaricineae</taxon>
        <taxon>Agaricaceae</taxon>
        <taxon>Leucocoprinus</taxon>
    </lineage>
</organism>
<feature type="transmembrane region" description="Helical" evidence="2">
    <location>
        <begin position="154"/>
        <end position="172"/>
    </location>
</feature>
<feature type="transmembrane region" description="Helical" evidence="2">
    <location>
        <begin position="556"/>
        <end position="578"/>
    </location>
</feature>
<sequence>MASPAYGGQSGSSANSRPASLTGNASSMPIPVLSYNTPEERHGGGGGLSHSSGERLDASPPATPHQALLGSSDGGGVQFASYRSEKRGNEDYAEGREGGSVDPKWLPLPLRLWFWLPLVVVLVLGAIGLEIALHFSKKNQGWKSSGDIGSTENALHYVYTLPPVIVMAVPYVDLVHGDSPPHRSLLLDYTRYNNFFVWSRAAANRHYLVALASLMVLLSMSFQPLAAALLAVRDTWLAQPGKSIQFHAIYKFRANRLLGVNIFNQRAIGLNQNNQFNDLTSFLTASGYAGASILYDLGDPPFIHQGYTVGLFDLPTFITSNGSVIANTTAVKSVPNCVPVSVNMNQTTTGWDNSVSSGNCSITWSVDQNARTLFGTNTTVCNPEVPQQFLPVVFWFFTYETTPPQSSATLCSPTIELWDVEATADVSTGNLTNIRELRPFSSASNFSSLAANVTGAPLEGRAYNGIQFNLTDPDEFVTRRGEALQLQLPAAVFQAAVASPEGVIGSFDANKFVNLVTRVYTTYLALVASTVYFLPHQEPLVVEVRSFQKRVWLSDVAVHLLTTAMLLLALFATLIQLFHRHDRRQLRLKHEPGTIASAVSIGAQTGMGDLLAGRQRAEEMDNILRGKRFRIEPRTMKIIMEGEEGYEVAASPMDRRRSVFAALQNARLGSRRFSTQPPGTPKSPASPGRQQGV</sequence>
<dbReference type="Pfam" id="PF11915">
    <property type="entry name" value="DUF3433"/>
    <property type="match status" value="1"/>
</dbReference>
<protein>
    <submittedName>
        <fullName evidence="3">Uncharacterized protein</fullName>
    </submittedName>
</protein>
<dbReference type="AlphaFoldDB" id="A0A8H5CZ35"/>
<evidence type="ECO:0000313" key="4">
    <source>
        <dbReference type="Proteomes" id="UP000559027"/>
    </source>
</evidence>
<feature type="region of interest" description="Disordered" evidence="1">
    <location>
        <begin position="1"/>
        <end position="76"/>
    </location>
</feature>
<dbReference type="InterPro" id="IPR021840">
    <property type="entry name" value="DUF3433"/>
</dbReference>
<comment type="caution">
    <text evidence="3">The sequence shown here is derived from an EMBL/GenBank/DDBJ whole genome shotgun (WGS) entry which is preliminary data.</text>
</comment>
<feature type="transmembrane region" description="Helical" evidence="2">
    <location>
        <begin position="207"/>
        <end position="232"/>
    </location>
</feature>
<accession>A0A8H5CZ35</accession>
<dbReference type="EMBL" id="JAACJO010000017">
    <property type="protein sequence ID" value="KAF5349207.1"/>
    <property type="molecule type" value="Genomic_DNA"/>
</dbReference>
<keyword evidence="2" id="KW-0812">Transmembrane</keyword>
<keyword evidence="4" id="KW-1185">Reference proteome</keyword>
<dbReference type="PANTHER" id="PTHR37544:SF3">
    <property type="entry name" value="SPRAY"/>
    <property type="match status" value="1"/>
</dbReference>
<feature type="transmembrane region" description="Helical" evidence="2">
    <location>
        <begin position="112"/>
        <end position="133"/>
    </location>
</feature>